<dbReference type="Gene3D" id="3.20.20.30">
    <property type="entry name" value="Luciferase-like domain"/>
    <property type="match status" value="1"/>
</dbReference>
<protein>
    <submittedName>
        <fullName evidence="8">NtaA/DmoA family FMN-dependent monooxygenase</fullName>
        <ecNumber evidence="8">1.14.-.-</ecNumber>
    </submittedName>
</protein>
<dbReference type="InterPro" id="IPR036661">
    <property type="entry name" value="Luciferase-like_sf"/>
</dbReference>
<evidence type="ECO:0000313" key="8">
    <source>
        <dbReference type="EMBL" id="MCB8875097.1"/>
    </source>
</evidence>
<evidence type="ECO:0000256" key="6">
    <source>
        <dbReference type="PIRSR" id="PIRSR000337-1"/>
    </source>
</evidence>
<evidence type="ECO:0000256" key="1">
    <source>
        <dbReference type="ARBA" id="ARBA00022630"/>
    </source>
</evidence>
<feature type="binding site" evidence="6">
    <location>
        <position position="228"/>
    </location>
    <ligand>
        <name>FMN</name>
        <dbReference type="ChEBI" id="CHEBI:58210"/>
    </ligand>
</feature>
<dbReference type="EMBL" id="JAESVB010000002">
    <property type="protein sequence ID" value="MCB8875097.1"/>
    <property type="molecule type" value="Genomic_DNA"/>
</dbReference>
<dbReference type="InterPro" id="IPR011251">
    <property type="entry name" value="Luciferase-like_dom"/>
</dbReference>
<dbReference type="Pfam" id="PF00296">
    <property type="entry name" value="Bac_luciferase"/>
    <property type="match status" value="1"/>
</dbReference>
<reference evidence="8" key="2">
    <citation type="submission" date="2021-01" db="EMBL/GenBank/DDBJ databases">
        <authorList>
            <person name="Mieszkin S."/>
            <person name="Pouder E."/>
            <person name="Alain K."/>
        </authorList>
    </citation>
    <scope>NUCLEOTIDE SEQUENCE</scope>
    <source>
        <strain evidence="8">HW T2.11</strain>
    </source>
</reference>
<dbReference type="GO" id="GO:0016705">
    <property type="term" value="F:oxidoreductase activity, acting on paired donors, with incorporation or reduction of molecular oxygen"/>
    <property type="evidence" value="ECO:0007669"/>
    <property type="project" value="InterPro"/>
</dbReference>
<dbReference type="PANTHER" id="PTHR30011">
    <property type="entry name" value="ALKANESULFONATE MONOOXYGENASE-RELATED"/>
    <property type="match status" value="1"/>
</dbReference>
<dbReference type="PANTHER" id="PTHR30011:SF16">
    <property type="entry name" value="C2H2 FINGER DOMAIN TRANSCRIPTION FACTOR (EUROFUNG)-RELATED"/>
    <property type="match status" value="1"/>
</dbReference>
<dbReference type="PIRSF" id="PIRSF000337">
    <property type="entry name" value="NTA_MOA"/>
    <property type="match status" value="1"/>
</dbReference>
<accession>A0A963YR81</accession>
<feature type="binding site" evidence="6">
    <location>
        <position position="103"/>
    </location>
    <ligand>
        <name>FMN</name>
        <dbReference type="ChEBI" id="CHEBI:58210"/>
    </ligand>
</feature>
<dbReference type="InterPro" id="IPR051260">
    <property type="entry name" value="Diverse_substr_monoxygenases"/>
</dbReference>
<gene>
    <name evidence="8" type="ORF">ASILVAE211_07885</name>
</gene>
<keyword evidence="1 6" id="KW-0285">Flavoprotein</keyword>
<dbReference type="GO" id="GO:0004497">
    <property type="term" value="F:monooxygenase activity"/>
    <property type="evidence" value="ECO:0007669"/>
    <property type="project" value="UniProtKB-KW"/>
</dbReference>
<comment type="caution">
    <text evidence="8">The sequence shown here is derived from an EMBL/GenBank/DDBJ whole genome shotgun (WGS) entry which is preliminary data.</text>
</comment>
<feature type="binding site" evidence="6">
    <location>
        <position position="157"/>
    </location>
    <ligand>
        <name>FMN</name>
        <dbReference type="ChEBI" id="CHEBI:58210"/>
    </ligand>
</feature>
<keyword evidence="9" id="KW-1185">Reference proteome</keyword>
<dbReference type="SUPFAM" id="SSF51679">
    <property type="entry name" value="Bacterial luciferase-like"/>
    <property type="match status" value="1"/>
</dbReference>
<proteinExistence type="inferred from homology"/>
<evidence type="ECO:0000256" key="2">
    <source>
        <dbReference type="ARBA" id="ARBA00022643"/>
    </source>
</evidence>
<feature type="binding site" evidence="6">
    <location>
        <position position="153"/>
    </location>
    <ligand>
        <name>FMN</name>
        <dbReference type="ChEBI" id="CHEBI:58210"/>
    </ligand>
</feature>
<evidence type="ECO:0000256" key="5">
    <source>
        <dbReference type="ARBA" id="ARBA00033748"/>
    </source>
</evidence>
<organism evidence="8 9">
    <name type="scientific">Acidisoma silvae</name>
    <dbReference type="NCBI Taxonomy" id="2802396"/>
    <lineage>
        <taxon>Bacteria</taxon>
        <taxon>Pseudomonadati</taxon>
        <taxon>Pseudomonadota</taxon>
        <taxon>Alphaproteobacteria</taxon>
        <taxon>Acetobacterales</taxon>
        <taxon>Acidocellaceae</taxon>
        <taxon>Acidisoma</taxon>
    </lineage>
</organism>
<dbReference type="AlphaFoldDB" id="A0A963YR81"/>
<feature type="domain" description="Luciferase-like" evidence="7">
    <location>
        <begin position="34"/>
        <end position="311"/>
    </location>
</feature>
<evidence type="ECO:0000256" key="3">
    <source>
        <dbReference type="ARBA" id="ARBA00023002"/>
    </source>
</evidence>
<comment type="similarity">
    <text evidence="5">Belongs to the NtaA/SnaA/DszA monooxygenase family.</text>
</comment>
<keyword evidence="2 6" id="KW-0288">FMN</keyword>
<dbReference type="EC" id="1.14.-.-" evidence="8"/>
<evidence type="ECO:0000256" key="4">
    <source>
        <dbReference type="ARBA" id="ARBA00023033"/>
    </source>
</evidence>
<dbReference type="RefSeq" id="WP_227320735.1">
    <property type="nucleotide sequence ID" value="NZ_JAESVB010000002.1"/>
</dbReference>
<dbReference type="InterPro" id="IPR016215">
    <property type="entry name" value="NTA_MOA"/>
</dbReference>
<evidence type="ECO:0000313" key="9">
    <source>
        <dbReference type="Proteomes" id="UP000708298"/>
    </source>
</evidence>
<dbReference type="Proteomes" id="UP000708298">
    <property type="component" value="Unassembled WGS sequence"/>
</dbReference>
<evidence type="ECO:0000259" key="7">
    <source>
        <dbReference type="Pfam" id="PF00296"/>
    </source>
</evidence>
<keyword evidence="4 8" id="KW-0503">Monooxygenase</keyword>
<reference evidence="8" key="1">
    <citation type="journal article" date="2021" name="Microorganisms">
        <title>Acidisoma silvae sp. nov. and Acidisomacellulosilytica sp. nov., Two Acidophilic Bacteria Isolated from Decaying Wood, Hydrolyzing Cellulose and Producing Poly-3-hydroxybutyrate.</title>
        <authorList>
            <person name="Mieszkin S."/>
            <person name="Pouder E."/>
            <person name="Uroz S."/>
            <person name="Simon-Colin C."/>
            <person name="Alain K."/>
        </authorList>
    </citation>
    <scope>NUCLEOTIDE SEQUENCE</scope>
    <source>
        <strain evidence="8">HW T2.11</strain>
    </source>
</reference>
<feature type="binding site" evidence="6">
    <location>
        <position position="57"/>
    </location>
    <ligand>
        <name>FMN</name>
        <dbReference type="ChEBI" id="CHEBI:58210"/>
    </ligand>
</feature>
<keyword evidence="3 8" id="KW-0560">Oxidoreductase</keyword>
<name>A0A963YR81_9PROT</name>
<sequence length="447" mass="50016">MAKARMHLGFDFSYSHIGGRWRMPGAWPGRTFPDVELFEDIARIAERGCLDMVFSGDGTGIPDTWEGKPDAAIEWGISWPRQDLNPIMVAMSRVTRHLGFGLTYSSTFMHPYYMARLMNSLDHVTGGRIAMNLVTSTRKSDAANFGFDELMEHNSRYERMEEFVDVCRKLWDSAEPDCMVWDFETGRVTDPAKVHHVKHDGKFFKVEGALNTPPSPQGRPVVIQAGGSPRGVRASAYVADYIFGPDMALSRQVKHRAALDQALTDLGRDPSKVGVLWQTPIVVADTEREAMAQRDRLLTSIPPEAVGVFLSYNNGYDFSTLPERFTLGDLQKEIVAANASPIGFVYELGLELGENTEITRKDFFEHGVKNATAWDKTIAGSTTQMADLLEEHFEATGSRGGFMLGHTVSVPLDLVRIVDLLVPELQRRGRFRTEYKGKTLRDTLSED</sequence>
<dbReference type="NCBIfam" id="TIGR03860">
    <property type="entry name" value="FMN_nitrolo"/>
    <property type="match status" value="1"/>
</dbReference>